<organism evidence="3">
    <name type="scientific">Helicotheca tamesis</name>
    <dbReference type="NCBI Taxonomy" id="374047"/>
    <lineage>
        <taxon>Eukaryota</taxon>
        <taxon>Sar</taxon>
        <taxon>Stramenopiles</taxon>
        <taxon>Ochrophyta</taxon>
        <taxon>Bacillariophyta</taxon>
        <taxon>Mediophyceae</taxon>
        <taxon>Lithodesmiophycidae</taxon>
        <taxon>Lithodesmiales</taxon>
        <taxon>Lithodesmiaceae</taxon>
        <taxon>Helicotheca</taxon>
    </lineage>
</organism>
<evidence type="ECO:0000256" key="1">
    <source>
        <dbReference type="SAM" id="MobiDB-lite"/>
    </source>
</evidence>
<dbReference type="InterPro" id="IPR049227">
    <property type="entry name" value="DUF6824"/>
</dbReference>
<dbReference type="EMBL" id="HBGV01019146">
    <property type="protein sequence ID" value="CAD9517762.1"/>
    <property type="molecule type" value="Transcribed_RNA"/>
</dbReference>
<gene>
    <name evidence="3" type="ORF">HTAM1171_LOCUS11860</name>
</gene>
<reference evidence="3" key="1">
    <citation type="submission" date="2021-01" db="EMBL/GenBank/DDBJ databases">
        <authorList>
            <person name="Corre E."/>
            <person name="Pelletier E."/>
            <person name="Niang G."/>
            <person name="Scheremetjew M."/>
            <person name="Finn R."/>
            <person name="Kale V."/>
            <person name="Holt S."/>
            <person name="Cochrane G."/>
            <person name="Meng A."/>
            <person name="Brown T."/>
            <person name="Cohen L."/>
        </authorList>
    </citation>
    <scope>NUCLEOTIDE SEQUENCE</scope>
    <source>
        <strain evidence="3">CCMP826</strain>
    </source>
</reference>
<feature type="domain" description="DUF6824" evidence="2">
    <location>
        <begin position="3"/>
        <end position="64"/>
    </location>
</feature>
<name>A0A7S2IF27_9STRA</name>
<accession>A0A7S2IF27</accession>
<proteinExistence type="predicted"/>
<protein>
    <recommendedName>
        <fullName evidence="2">DUF6824 domain-containing protein</fullName>
    </recommendedName>
</protein>
<feature type="region of interest" description="Disordered" evidence="1">
    <location>
        <begin position="79"/>
        <end position="100"/>
    </location>
</feature>
<evidence type="ECO:0000259" key="2">
    <source>
        <dbReference type="Pfam" id="PF20710"/>
    </source>
</evidence>
<dbReference type="AlphaFoldDB" id="A0A7S2IF27"/>
<dbReference type="Pfam" id="PF20710">
    <property type="entry name" value="DUF6824"/>
    <property type="match status" value="1"/>
</dbReference>
<sequence length="148" mass="16802">MKQSEVYGRCPSKKEKEAIAIDIVALIKKEGGQFISLPPSSPFDGCWLLVKEVTVIEKTIKALEEHMYDDIEQKMLTSKQPWENHSTLDPSSNPKYSQYPSPISRKRIITLSLSKSISCEDKEFLAVVTKYATRPSLKTFCFELVANE</sequence>
<evidence type="ECO:0000313" key="3">
    <source>
        <dbReference type="EMBL" id="CAD9517762.1"/>
    </source>
</evidence>